<dbReference type="AlphaFoldDB" id="A0A8K0P0W2"/>
<evidence type="ECO:0008006" key="3">
    <source>
        <dbReference type="Google" id="ProtNLM"/>
    </source>
</evidence>
<reference evidence="1" key="2">
    <citation type="submission" date="2017-10" db="EMBL/GenBank/DDBJ databases">
        <title>Ladona fulva Genome sequencing and assembly.</title>
        <authorList>
            <person name="Murali S."/>
            <person name="Richards S."/>
            <person name="Bandaranaike D."/>
            <person name="Bellair M."/>
            <person name="Blankenburg K."/>
            <person name="Chao H."/>
            <person name="Dinh H."/>
            <person name="Doddapaneni H."/>
            <person name="Dugan-Rocha S."/>
            <person name="Elkadiri S."/>
            <person name="Gnanaolivu R."/>
            <person name="Hernandez B."/>
            <person name="Skinner E."/>
            <person name="Javaid M."/>
            <person name="Lee S."/>
            <person name="Li M."/>
            <person name="Ming W."/>
            <person name="Munidasa M."/>
            <person name="Muniz J."/>
            <person name="Nguyen L."/>
            <person name="Hughes D."/>
            <person name="Osuji N."/>
            <person name="Pu L.-L."/>
            <person name="Puazo M."/>
            <person name="Qu C."/>
            <person name="Quiroz J."/>
            <person name="Raj R."/>
            <person name="Weissenberger G."/>
            <person name="Xin Y."/>
            <person name="Zou X."/>
            <person name="Han Y."/>
            <person name="Worley K."/>
            <person name="Muzny D."/>
            <person name="Gibbs R."/>
        </authorList>
    </citation>
    <scope>NUCLEOTIDE SEQUENCE</scope>
    <source>
        <strain evidence="1">Sampled in the wild</strain>
    </source>
</reference>
<comment type="caution">
    <text evidence="1">The sequence shown here is derived from an EMBL/GenBank/DDBJ whole genome shotgun (WGS) entry which is preliminary data.</text>
</comment>
<reference evidence="1" key="1">
    <citation type="submission" date="2013-04" db="EMBL/GenBank/DDBJ databases">
        <authorList>
            <person name="Qu J."/>
            <person name="Murali S.C."/>
            <person name="Bandaranaike D."/>
            <person name="Bellair M."/>
            <person name="Blankenburg K."/>
            <person name="Chao H."/>
            <person name="Dinh H."/>
            <person name="Doddapaneni H."/>
            <person name="Downs B."/>
            <person name="Dugan-Rocha S."/>
            <person name="Elkadiri S."/>
            <person name="Gnanaolivu R.D."/>
            <person name="Hernandez B."/>
            <person name="Javaid M."/>
            <person name="Jayaseelan J.C."/>
            <person name="Lee S."/>
            <person name="Li M."/>
            <person name="Ming W."/>
            <person name="Munidasa M."/>
            <person name="Muniz J."/>
            <person name="Nguyen L."/>
            <person name="Ongeri F."/>
            <person name="Osuji N."/>
            <person name="Pu L.-L."/>
            <person name="Puazo M."/>
            <person name="Qu C."/>
            <person name="Quiroz J."/>
            <person name="Raj R."/>
            <person name="Weissenberger G."/>
            <person name="Xin Y."/>
            <person name="Zou X."/>
            <person name="Han Y."/>
            <person name="Richards S."/>
            <person name="Worley K."/>
            <person name="Muzny D."/>
            <person name="Gibbs R."/>
        </authorList>
    </citation>
    <scope>NUCLEOTIDE SEQUENCE</scope>
    <source>
        <strain evidence="1">Sampled in the wild</strain>
    </source>
</reference>
<dbReference type="Proteomes" id="UP000792457">
    <property type="component" value="Unassembled WGS sequence"/>
</dbReference>
<sequence>MSRVEVKAALRKTKNGKAVGADQIAVEVWKCLGEEGIDVVWDMVRRLARQEKIPEEWRKSILVLLYKGKDDVQDCGNYRGIKLMSHTMKILESPNMTGNKNQ</sequence>
<name>A0A8K0P0W2_LADFU</name>
<protein>
    <recommendedName>
        <fullName evidence="3">Reverse transcriptase</fullName>
    </recommendedName>
</protein>
<dbReference type="EMBL" id="KZ308426">
    <property type="protein sequence ID" value="KAG8229341.1"/>
    <property type="molecule type" value="Genomic_DNA"/>
</dbReference>
<accession>A0A8K0P0W2</accession>
<keyword evidence="2" id="KW-1185">Reference proteome</keyword>
<dbReference type="OrthoDB" id="418748at2759"/>
<evidence type="ECO:0000313" key="2">
    <source>
        <dbReference type="Proteomes" id="UP000792457"/>
    </source>
</evidence>
<evidence type="ECO:0000313" key="1">
    <source>
        <dbReference type="EMBL" id="KAG8229341.1"/>
    </source>
</evidence>
<dbReference type="PANTHER" id="PTHR19446">
    <property type="entry name" value="REVERSE TRANSCRIPTASES"/>
    <property type="match status" value="1"/>
</dbReference>
<organism evidence="1 2">
    <name type="scientific">Ladona fulva</name>
    <name type="common">Scarce chaser dragonfly</name>
    <name type="synonym">Libellula fulva</name>
    <dbReference type="NCBI Taxonomy" id="123851"/>
    <lineage>
        <taxon>Eukaryota</taxon>
        <taxon>Metazoa</taxon>
        <taxon>Ecdysozoa</taxon>
        <taxon>Arthropoda</taxon>
        <taxon>Hexapoda</taxon>
        <taxon>Insecta</taxon>
        <taxon>Pterygota</taxon>
        <taxon>Palaeoptera</taxon>
        <taxon>Odonata</taxon>
        <taxon>Epiprocta</taxon>
        <taxon>Anisoptera</taxon>
        <taxon>Libelluloidea</taxon>
        <taxon>Libellulidae</taxon>
        <taxon>Ladona</taxon>
    </lineage>
</organism>
<proteinExistence type="predicted"/>
<gene>
    <name evidence="1" type="ORF">J437_LFUL007149</name>
</gene>